<organism evidence="5">
    <name type="scientific">uncultured Caudovirales phage</name>
    <dbReference type="NCBI Taxonomy" id="2100421"/>
    <lineage>
        <taxon>Viruses</taxon>
        <taxon>Duplodnaviria</taxon>
        <taxon>Heunggongvirae</taxon>
        <taxon>Uroviricota</taxon>
        <taxon>Caudoviricetes</taxon>
        <taxon>Peduoviridae</taxon>
        <taxon>Maltschvirus</taxon>
        <taxon>Maltschvirus maltsch</taxon>
    </lineage>
</organism>
<dbReference type="EMBL" id="LR798374">
    <property type="protein sequence ID" value="CAB5227522.1"/>
    <property type="molecule type" value="Genomic_DNA"/>
</dbReference>
<name>A0A6J5SAH5_9CAUD</name>
<dbReference type="EMBL" id="LR796840">
    <property type="protein sequence ID" value="CAB4169164.1"/>
    <property type="molecule type" value="Genomic_DNA"/>
</dbReference>
<dbReference type="EMBL" id="LR797262">
    <property type="protein sequence ID" value="CAB4197982.1"/>
    <property type="molecule type" value="Genomic_DNA"/>
</dbReference>
<evidence type="ECO:0000313" key="4">
    <source>
        <dbReference type="EMBL" id="CAB4197982.1"/>
    </source>
</evidence>
<protein>
    <submittedName>
        <fullName evidence="5">Uncharacterized protein</fullName>
    </submittedName>
</protein>
<sequence length="151" mass="17189">MSTENFYTNQEEFWGLNQNDPIINRASTIKEVFNGIIKILVIIKGIDSLYLLFNKYQNPDCNFINKDIKLIVSNDTKLVLEKKDNESDTIVSLPKNPVLNIKTNIMIDNKEKDTNSIATTAFEQSNTNPPVCNDMHIIDLPGESRDVVIIE</sequence>
<evidence type="ECO:0000313" key="3">
    <source>
        <dbReference type="EMBL" id="CAB4181273.1"/>
    </source>
</evidence>
<accession>A0A6J5SAH5</accession>
<evidence type="ECO:0000313" key="5">
    <source>
        <dbReference type="EMBL" id="CAB4210715.1"/>
    </source>
</evidence>
<dbReference type="EMBL" id="LR797006">
    <property type="protein sequence ID" value="CAB4181273.1"/>
    <property type="molecule type" value="Genomic_DNA"/>
</dbReference>
<dbReference type="EMBL" id="LR796935">
    <property type="protein sequence ID" value="CAB4176719.1"/>
    <property type="molecule type" value="Genomic_DNA"/>
</dbReference>
<reference evidence="5" key="1">
    <citation type="submission" date="2020-05" db="EMBL/GenBank/DDBJ databases">
        <authorList>
            <person name="Chiriac C."/>
            <person name="Salcher M."/>
            <person name="Ghai R."/>
            <person name="Kavagutti S V."/>
        </authorList>
    </citation>
    <scope>NUCLEOTIDE SEQUENCE</scope>
</reference>
<dbReference type="EMBL" id="LR797362">
    <property type="protein sequence ID" value="CAB4210715.1"/>
    <property type="molecule type" value="Genomic_DNA"/>
</dbReference>
<proteinExistence type="predicted"/>
<evidence type="ECO:0000313" key="1">
    <source>
        <dbReference type="EMBL" id="CAB4169164.1"/>
    </source>
</evidence>
<evidence type="ECO:0000313" key="2">
    <source>
        <dbReference type="EMBL" id="CAB4176719.1"/>
    </source>
</evidence>
<gene>
    <name evidence="3" type="ORF">UFOVP1074_49</name>
    <name evidence="4" type="ORF">UFOVP1310_32</name>
    <name evidence="5" type="ORF">UFOVP1424_40</name>
    <name evidence="6" type="ORF">UFOVP1521_40</name>
    <name evidence="1" type="ORF">UFOVP899_55</name>
    <name evidence="2" type="ORF">UFOVP987_54</name>
</gene>
<evidence type="ECO:0000313" key="6">
    <source>
        <dbReference type="EMBL" id="CAB5227522.1"/>
    </source>
</evidence>